<comment type="caution">
    <text evidence="5">The sequence shown here is derived from an EMBL/GenBank/DDBJ whole genome shotgun (WGS) entry which is preliminary data.</text>
</comment>
<dbReference type="InterPro" id="IPR036709">
    <property type="entry name" value="Autotransporte_beta_dom_sf"/>
</dbReference>
<dbReference type="Pfam" id="PF03212">
    <property type="entry name" value="Pertactin"/>
    <property type="match status" value="1"/>
</dbReference>
<dbReference type="EMBL" id="MEIS01000105">
    <property type="protein sequence ID" value="PIT55115.1"/>
    <property type="molecule type" value="Genomic_DNA"/>
</dbReference>
<dbReference type="Gene3D" id="2.160.20.20">
    <property type="match status" value="1"/>
</dbReference>
<dbReference type="GO" id="GO:0019867">
    <property type="term" value="C:outer membrane"/>
    <property type="evidence" value="ECO:0007669"/>
    <property type="project" value="InterPro"/>
</dbReference>
<dbReference type="PANTHER" id="PTHR35037">
    <property type="entry name" value="C-TERMINAL REGION OF AIDA-LIKE PROTEIN"/>
    <property type="match status" value="1"/>
</dbReference>
<dbReference type="InterPro" id="IPR004899">
    <property type="entry name" value="Pertactin_central"/>
</dbReference>
<dbReference type="InterPro" id="IPR011050">
    <property type="entry name" value="Pectin_lyase_fold/virulence"/>
</dbReference>
<dbReference type="InterPro" id="IPR051551">
    <property type="entry name" value="Autotransporter_adhesion"/>
</dbReference>
<organism evidence="5 6">
    <name type="scientific">Snodgrassella alvi</name>
    <dbReference type="NCBI Taxonomy" id="1196083"/>
    <lineage>
        <taxon>Bacteria</taxon>
        <taxon>Pseudomonadati</taxon>
        <taxon>Pseudomonadota</taxon>
        <taxon>Betaproteobacteria</taxon>
        <taxon>Neisseriales</taxon>
        <taxon>Neisseriaceae</taxon>
        <taxon>Snodgrassella</taxon>
    </lineage>
</organism>
<evidence type="ECO:0000313" key="6">
    <source>
        <dbReference type="Proteomes" id="UP000229434"/>
    </source>
</evidence>
<feature type="domain" description="Autotransporter" evidence="4">
    <location>
        <begin position="583"/>
        <end position="856"/>
    </location>
</feature>
<dbReference type="InterPro" id="IPR012332">
    <property type="entry name" value="Autotransporter_pectin_lyase_C"/>
</dbReference>
<dbReference type="PROSITE" id="PS51208">
    <property type="entry name" value="AUTOTRANSPORTER"/>
    <property type="match status" value="1"/>
</dbReference>
<dbReference type="Pfam" id="PF03797">
    <property type="entry name" value="Autotransporter"/>
    <property type="match status" value="1"/>
</dbReference>
<accession>A0A2N9XY09</accession>
<dbReference type="PRINTS" id="PR01484">
    <property type="entry name" value="PRTACTNFAMLY"/>
</dbReference>
<dbReference type="SUPFAM" id="SSF51126">
    <property type="entry name" value="Pectin lyase-like"/>
    <property type="match status" value="1"/>
</dbReference>
<dbReference type="InterPro" id="IPR005546">
    <property type="entry name" value="Autotransporte_beta"/>
</dbReference>
<dbReference type="Proteomes" id="UP000229434">
    <property type="component" value="Unassembled WGS sequence"/>
</dbReference>
<gene>
    <name evidence="5" type="ORF">BHC49_06875</name>
</gene>
<dbReference type="RefSeq" id="WP_100137484.1">
    <property type="nucleotide sequence ID" value="NZ_MEIS01000105.1"/>
</dbReference>
<name>A0A2N9XY09_9NEIS</name>
<dbReference type="InterPro" id="IPR003991">
    <property type="entry name" value="Pertactin_virulence_factor"/>
</dbReference>
<dbReference type="Gene3D" id="2.40.128.130">
    <property type="entry name" value="Autotransporter beta-domain"/>
    <property type="match status" value="1"/>
</dbReference>
<evidence type="ECO:0000313" key="5">
    <source>
        <dbReference type="EMBL" id="PIT55115.1"/>
    </source>
</evidence>
<sequence length="856" mass="92186">MKKVNSNILLFKISMGTLSIIPLFANASITIDDSNIGNYTNTGIIASDDDVEIKTTSATAPHINMNSGGIAISAKNGKLLAIGDSGSTDKFIIQNNAAGNHNTFYGLYLMSAKVIANNELDISLKDGSGIYIASKGNGVFHEKVSITGIENGKFIGIRTYNNSVASSLIGTFNKEVEIIASGQDSYGIYAQRNNNPNALGSKLIFKDKVTIKMSGGDEAHGIVFDQIQFNNSNPKPNGGSVIKLENGVDLTTDHGTSISMQQVDGKLEINSGLNENKIISKDNQHYNAIEALAGVVNIVGKSNIEGGVYSSAMGLIAGKDIYTKGVINFNLTNGSMLLTSMENNALSNSKDKGEINLDISGNASQWKMTNNSSIDSLTLGDNAKVSFGYTYAVPSSIAALNGTNQMILRSNSLAGNGIFEMRTAIGKNFANDILKITGSRQAKGNHKITIADDKTGAAAVTGDEKFTLVETEGGGANFGLSSPSFDIGAYQFNTLSKVSNGRGAGTEDWVLSGSVASNNNDNSGNSDNNGGINDNSGQNKPISPKPQLTHTAQNAANILNSNYLMSYVETQTLLQRMGQIRANDTIDGEVWGRVYTGKLNSFNDKRLSNFDMSYYGLQFGIDRKLANHNQDIYYGIMGGLSKGDVNHNVGDGNTKSYSVALYSTVQSQTGFYVDGLVKYMHMSNKFNSLTGGGYHVKGHGSTEGFSIGTEIGKRVQLSSAMQNAQGWYLEPQAQITFSHQNGATINATNGLTTKLGSYNSLIARASMILGYTIQENNNPIDIYFKTGYLKEFGGKTSYTFNHAAREKYDFGGHWWDNGIGINMQLKQKHNFYGDMVYSLGNKFDRKQLNVGYRFNF</sequence>
<protein>
    <recommendedName>
        <fullName evidence="4">Autotransporter domain-containing protein</fullName>
    </recommendedName>
</protein>
<dbReference type="AlphaFoldDB" id="A0A2N9XY09"/>
<reference evidence="5 6" key="1">
    <citation type="journal article" date="2017" name="MBio">
        <title>Type VI secretion-mediated competition in the bee gut microbiome.</title>
        <authorList>
            <person name="Steele M.I."/>
            <person name="Kwong W.K."/>
            <person name="Powell J.E."/>
            <person name="Whiteley M."/>
            <person name="Moran N.A."/>
        </authorList>
    </citation>
    <scope>NUCLEOTIDE SEQUENCE [LARGE SCALE GENOMIC DNA]</scope>
    <source>
        <strain evidence="5 6">Nev3CBA3</strain>
    </source>
</reference>
<dbReference type="SMART" id="SM00869">
    <property type="entry name" value="Autotransporter"/>
    <property type="match status" value="1"/>
</dbReference>
<dbReference type="SUPFAM" id="SSF103515">
    <property type="entry name" value="Autotransporter"/>
    <property type="match status" value="1"/>
</dbReference>
<evidence type="ECO:0000256" key="2">
    <source>
        <dbReference type="SAM" id="MobiDB-lite"/>
    </source>
</evidence>
<proteinExistence type="predicted"/>
<feature type="chain" id="PRO_5014608364" description="Autotransporter domain-containing protein" evidence="3">
    <location>
        <begin position="28"/>
        <end position="856"/>
    </location>
</feature>
<evidence type="ECO:0000256" key="1">
    <source>
        <dbReference type="ARBA" id="ARBA00022729"/>
    </source>
</evidence>
<evidence type="ECO:0000259" key="4">
    <source>
        <dbReference type="PROSITE" id="PS51208"/>
    </source>
</evidence>
<dbReference type="NCBIfam" id="TIGR01414">
    <property type="entry name" value="autotrans_barl"/>
    <property type="match status" value="1"/>
</dbReference>
<keyword evidence="1 3" id="KW-0732">Signal</keyword>
<dbReference type="InterPro" id="IPR006315">
    <property type="entry name" value="OM_autotransptr_brl_dom"/>
</dbReference>
<feature type="compositionally biased region" description="Low complexity" evidence="2">
    <location>
        <begin position="512"/>
        <end position="539"/>
    </location>
</feature>
<evidence type="ECO:0000256" key="3">
    <source>
        <dbReference type="SAM" id="SignalP"/>
    </source>
</evidence>
<feature type="signal peptide" evidence="3">
    <location>
        <begin position="1"/>
        <end position="27"/>
    </location>
</feature>
<feature type="region of interest" description="Disordered" evidence="2">
    <location>
        <begin position="512"/>
        <end position="547"/>
    </location>
</feature>
<dbReference type="PANTHER" id="PTHR35037:SF3">
    <property type="entry name" value="C-TERMINAL REGION OF AIDA-LIKE PROTEIN"/>
    <property type="match status" value="1"/>
</dbReference>